<gene>
    <name evidence="1" type="ORF">HNQ41_002199</name>
</gene>
<organism evidence="1 2">
    <name type="scientific">Texcoconibacillus texcoconensis</name>
    <dbReference type="NCBI Taxonomy" id="1095777"/>
    <lineage>
        <taxon>Bacteria</taxon>
        <taxon>Bacillati</taxon>
        <taxon>Bacillota</taxon>
        <taxon>Bacilli</taxon>
        <taxon>Bacillales</taxon>
        <taxon>Bacillaceae</taxon>
        <taxon>Texcoconibacillus</taxon>
    </lineage>
</organism>
<comment type="caution">
    <text evidence="1">The sequence shown here is derived from an EMBL/GenBank/DDBJ whole genome shotgun (WGS) entry which is preliminary data.</text>
</comment>
<keyword evidence="2" id="KW-1185">Reference proteome</keyword>
<accession>A0A840QRN7</accession>
<dbReference type="Proteomes" id="UP000551878">
    <property type="component" value="Unassembled WGS sequence"/>
</dbReference>
<name>A0A840QRN7_9BACI</name>
<reference evidence="1 2" key="1">
    <citation type="submission" date="2020-08" db="EMBL/GenBank/DDBJ databases">
        <title>Genomic Encyclopedia of Type Strains, Phase IV (KMG-IV): sequencing the most valuable type-strain genomes for metagenomic binning, comparative biology and taxonomic classification.</title>
        <authorList>
            <person name="Goeker M."/>
        </authorList>
    </citation>
    <scope>NUCLEOTIDE SEQUENCE [LARGE SCALE GENOMIC DNA]</scope>
    <source>
        <strain evidence="1 2">DSM 24696</strain>
    </source>
</reference>
<dbReference type="AlphaFoldDB" id="A0A840QRN7"/>
<evidence type="ECO:0000313" key="1">
    <source>
        <dbReference type="EMBL" id="MBB5174009.1"/>
    </source>
</evidence>
<sequence>MGLALEEPAEEDIVETINGIKVAFEKAVYSQTEGLTLEAQDTPQGKGLVMQGSGSDCC</sequence>
<protein>
    <submittedName>
        <fullName evidence="1">Uncharacterized protein</fullName>
    </submittedName>
</protein>
<proteinExistence type="predicted"/>
<dbReference type="EMBL" id="JACHHB010000009">
    <property type="protein sequence ID" value="MBB5174009.1"/>
    <property type="molecule type" value="Genomic_DNA"/>
</dbReference>
<evidence type="ECO:0000313" key="2">
    <source>
        <dbReference type="Proteomes" id="UP000551878"/>
    </source>
</evidence>